<sequence length="71" mass="7881">MMKRLQMKFKCEDGKNYNLSVQNPKNGLDAKTVKEAFQAIVDQKLIMNKDGGAVNAMEGAKIVTTSVETLF</sequence>
<accession>A0A9E7DJF2</accession>
<organism evidence="1 2">
    <name type="scientific">Fenollaria massiliensis</name>
    <dbReference type="NCBI Taxonomy" id="938288"/>
    <lineage>
        <taxon>Bacteria</taxon>
        <taxon>Bacillati</taxon>
        <taxon>Bacillota</taxon>
        <taxon>Clostridia</taxon>
        <taxon>Eubacteriales</taxon>
        <taxon>Fenollaria</taxon>
    </lineage>
</organism>
<dbReference type="InterPro" id="IPR021321">
    <property type="entry name" value="DUF2922"/>
</dbReference>
<proteinExistence type="predicted"/>
<protein>
    <submittedName>
        <fullName evidence="1">DUF2922 domain-containing protein</fullName>
    </submittedName>
</protein>
<dbReference type="KEGG" id="fms:M1R53_07460"/>
<evidence type="ECO:0000313" key="1">
    <source>
        <dbReference type="EMBL" id="UQK59070.1"/>
    </source>
</evidence>
<name>A0A9E7DJF2_9FIRM</name>
<dbReference type="Pfam" id="PF11148">
    <property type="entry name" value="DUF2922"/>
    <property type="match status" value="1"/>
</dbReference>
<dbReference type="AlphaFoldDB" id="A0A9E7DJF2"/>
<gene>
    <name evidence="1" type="ORF">M1R53_07460</name>
</gene>
<evidence type="ECO:0000313" key="2">
    <source>
        <dbReference type="Proteomes" id="UP000831151"/>
    </source>
</evidence>
<keyword evidence="2" id="KW-1185">Reference proteome</keyword>
<reference evidence="1" key="1">
    <citation type="submission" date="2022-04" db="EMBL/GenBank/DDBJ databases">
        <title>Complete genome sequences of Ezakiella coagulans and Fenollaria massiliensis.</title>
        <authorList>
            <person name="France M.T."/>
            <person name="Clifford J."/>
            <person name="Narina S."/>
            <person name="Rutt L."/>
            <person name="Ravel J."/>
        </authorList>
    </citation>
    <scope>NUCLEOTIDE SEQUENCE</scope>
    <source>
        <strain evidence="1">C0061C2</strain>
    </source>
</reference>
<dbReference type="RefSeq" id="WP_249242591.1">
    <property type="nucleotide sequence ID" value="NZ_CP096649.1"/>
</dbReference>
<dbReference type="EMBL" id="CP096649">
    <property type="protein sequence ID" value="UQK59070.1"/>
    <property type="molecule type" value="Genomic_DNA"/>
</dbReference>
<dbReference type="Proteomes" id="UP000831151">
    <property type="component" value="Chromosome"/>
</dbReference>